<dbReference type="Proteomes" id="UP000261174">
    <property type="component" value="Unassembled WGS sequence"/>
</dbReference>
<dbReference type="AlphaFoldDB" id="A0A3E1NWP9"/>
<protein>
    <recommendedName>
        <fullName evidence="3">RHS repeat-associated core domain-containing protein</fullName>
    </recommendedName>
</protein>
<dbReference type="RefSeq" id="WP_116855544.1">
    <property type="nucleotide sequence ID" value="NZ_QTJV01000009.1"/>
</dbReference>
<evidence type="ECO:0000313" key="2">
    <source>
        <dbReference type="Proteomes" id="UP000261174"/>
    </source>
</evidence>
<evidence type="ECO:0008006" key="3">
    <source>
        <dbReference type="Google" id="ProtNLM"/>
    </source>
</evidence>
<comment type="caution">
    <text evidence="1">The sequence shown here is derived from an EMBL/GenBank/DDBJ whole genome shotgun (WGS) entry which is preliminary data.</text>
</comment>
<organism evidence="1 2">
    <name type="scientific">Chitinophaga silvisoli</name>
    <dbReference type="NCBI Taxonomy" id="2291814"/>
    <lineage>
        <taxon>Bacteria</taxon>
        <taxon>Pseudomonadati</taxon>
        <taxon>Bacteroidota</taxon>
        <taxon>Chitinophagia</taxon>
        <taxon>Chitinophagales</taxon>
        <taxon>Chitinophagaceae</taxon>
        <taxon>Chitinophaga</taxon>
    </lineage>
</organism>
<evidence type="ECO:0000313" key="1">
    <source>
        <dbReference type="EMBL" id="RFM32351.1"/>
    </source>
</evidence>
<gene>
    <name evidence="1" type="ORF">DXN04_21935</name>
</gene>
<dbReference type="EMBL" id="QTJV01000009">
    <property type="protein sequence ID" value="RFM32351.1"/>
    <property type="molecule type" value="Genomic_DNA"/>
</dbReference>
<name>A0A3E1NWP9_9BACT</name>
<proteinExistence type="predicted"/>
<sequence>MGFASASFYSYDIGGSVDTVLHDYKQGIMQQQNNRFKKLVYQYDLISGKTNQLDYQPGQKDAFYHRYTYDAINRVTNVETSQDGIYWENDAYLPVL</sequence>
<dbReference type="OrthoDB" id="680007at2"/>
<accession>A0A3E1NWP9</accession>
<keyword evidence="2" id="KW-1185">Reference proteome</keyword>
<reference evidence="1 2" key="1">
    <citation type="submission" date="2018-08" db="EMBL/GenBank/DDBJ databases">
        <title>Chitinophaga sp. K20C18050901, a novel bacterium isolated from forest soil.</title>
        <authorList>
            <person name="Wang C."/>
        </authorList>
    </citation>
    <scope>NUCLEOTIDE SEQUENCE [LARGE SCALE GENOMIC DNA]</scope>
    <source>
        <strain evidence="1 2">K20C18050901</strain>
    </source>
</reference>